<feature type="domain" description="DUF2268" evidence="1">
    <location>
        <begin position="236"/>
        <end position="368"/>
    </location>
</feature>
<dbReference type="EMBL" id="CP060695">
    <property type="protein sequence ID" value="QNM84556.1"/>
    <property type="molecule type" value="Genomic_DNA"/>
</dbReference>
<evidence type="ECO:0000259" key="1">
    <source>
        <dbReference type="Pfam" id="PF10026"/>
    </source>
</evidence>
<reference evidence="2 3" key="1">
    <citation type="submission" date="2020-08" db="EMBL/GenBank/DDBJ databases">
        <title>Polaribacter sp. L12M9 isolated from gut of the Korean scallop.</title>
        <authorList>
            <person name="Jeong Y.S."/>
        </authorList>
    </citation>
    <scope>NUCLEOTIDE SEQUENCE [LARGE SCALE GENOMIC DNA]</scope>
    <source>
        <strain evidence="2 3">L12M9</strain>
    </source>
</reference>
<dbReference type="Pfam" id="PF10026">
    <property type="entry name" value="DUF2268"/>
    <property type="match status" value="1"/>
</dbReference>
<dbReference type="AlphaFoldDB" id="A0A7G9L7F7"/>
<dbReference type="InterPro" id="IPR027268">
    <property type="entry name" value="Peptidase_M4/M1_CTD_sf"/>
</dbReference>
<dbReference type="KEGG" id="ppec:H9W90_10140"/>
<dbReference type="SUPFAM" id="SSF55486">
    <property type="entry name" value="Metalloproteases ('zincins'), catalytic domain"/>
    <property type="match status" value="1"/>
</dbReference>
<gene>
    <name evidence="2" type="ORF">H9W90_10140</name>
</gene>
<dbReference type="Gene3D" id="1.10.390.10">
    <property type="entry name" value="Neutral Protease Domain 2"/>
    <property type="match status" value="1"/>
</dbReference>
<organism evidence="2 3">
    <name type="scientific">Polaribacter pectinis</name>
    <dbReference type="NCBI Taxonomy" id="2738844"/>
    <lineage>
        <taxon>Bacteria</taxon>
        <taxon>Pseudomonadati</taxon>
        <taxon>Bacteroidota</taxon>
        <taxon>Flavobacteriia</taxon>
        <taxon>Flavobacteriales</taxon>
        <taxon>Flavobacteriaceae</taxon>
    </lineage>
</organism>
<keyword evidence="3" id="KW-1185">Reference proteome</keyword>
<sequence length="500" mass="59917">MKFKQKNIIKIVHFLFLFPLTLLGQANIDYKVFYSDNLEKDGLKVQISFTSKKVSDSTYFRYSNQFWGETNLLNCLKIIQKENPSYTFKVIADENRIVVYHPESKNISFTYHIIQDIKSIGSKAKNRPLVQDNYFHVLGESLFIVPEELYEEDVNDPEIIVNIKWLNFPKDFVIHNTFGSQQLHQTLKIKLWSEFYYSLFVGGDYRIKSFKYLEKPIHFAIRGKWLGTYTDDSIFKALEKAIKTQRAFWNDNNFDYYTFIMTPTKTHTDSLYKKRNTTGTALNNGFFIQASNSIYNDLHTIKYMFNHEMNHEWIGVKIKNKHKELNYWFSEGFTEYYTFKNALRSGDLTLNEWVKEFNLFIIKKHWKNPEKNKPNYIIKDNFWKSKNFEKIPYRRGAIFAFWVDNQIIKKSNYTKSLDDVMRDVLNICTTQNRKFTDELFLEIVEKYLDKDISYFFQKYIINGEDILFKNKELIDGFKIEYVDKIPQIIINNKTYNNYIF</sequence>
<proteinExistence type="predicted"/>
<protein>
    <submittedName>
        <fullName evidence="2">Peptidase</fullName>
    </submittedName>
</protein>
<accession>A0A7G9L7F7</accession>
<evidence type="ECO:0000313" key="2">
    <source>
        <dbReference type="EMBL" id="QNM84556.1"/>
    </source>
</evidence>
<dbReference type="Proteomes" id="UP000515808">
    <property type="component" value="Chromosome"/>
</dbReference>
<dbReference type="RefSeq" id="WP_187481486.1">
    <property type="nucleotide sequence ID" value="NZ_CP060695.1"/>
</dbReference>
<evidence type="ECO:0000313" key="3">
    <source>
        <dbReference type="Proteomes" id="UP000515808"/>
    </source>
</evidence>
<dbReference type="InterPro" id="IPR018728">
    <property type="entry name" value="DUF2268"/>
</dbReference>
<name>A0A7G9L7F7_9FLAO</name>